<dbReference type="SMART" id="SM00028">
    <property type="entry name" value="TPR"/>
    <property type="match status" value="9"/>
</dbReference>
<dbReference type="Proteomes" id="UP001164718">
    <property type="component" value="Chromosome"/>
</dbReference>
<sequence>MNINTLHPKEIIPIIKEYMTYGQWKKLKPLIHQLESTFEQEENTHLQFQSHHVLAKYYEAIHQYDQSASHYRKALTMEGKIDTNELSTEWIDAYLRYATLETNYKQFQKARTFLGKLLDWLDRNRQDDKLAYGLAYRNIGNVFFADDDYKGAIIQWERAKTYFEAVYPITHPLITETIQKISTAYINQENYDQARELYEHLLYQYEKRNDRINMARTLIKIGEIYYYTDLKKARSSIKQALTEFEQIEKGGQADRIKALFMLGEIDEHTANYPRSLNYYKKVLKQTNESDGNWEAFAVYAYAKIGMLHIQLNELDEAKKYLEQGLPLSKIFSKIRMQFLYGLGKIYSFEKRFDDAQSMYFQFLQLLESHNQKKSKSYADTLQAIAFNELQQERLAEALRYYKEAYNVYETLVSTTCREEKGLTCMRIAYCYEKLDDQPFQRAEPFYEKGIQLLKKGCSAAVTEEAFFAIIDFYHRTNQPKKKKKYEDEFVKRKKTE</sequence>
<dbReference type="PANTHER" id="PTHR45641">
    <property type="entry name" value="TETRATRICOPEPTIDE REPEAT PROTEIN (AFU_ORTHOLOGUE AFUA_6G03870)"/>
    <property type="match status" value="1"/>
</dbReference>
<dbReference type="PROSITE" id="PS50005">
    <property type="entry name" value="TPR"/>
    <property type="match status" value="1"/>
</dbReference>
<evidence type="ECO:0000256" key="1">
    <source>
        <dbReference type="ARBA" id="ARBA00022737"/>
    </source>
</evidence>
<evidence type="ECO:0000313" key="4">
    <source>
        <dbReference type="EMBL" id="WAA09334.1"/>
    </source>
</evidence>
<dbReference type="KEGG" id="faf:OE104_12295"/>
<proteinExistence type="predicted"/>
<keyword evidence="1" id="KW-0677">Repeat</keyword>
<dbReference type="Gene3D" id="1.25.40.10">
    <property type="entry name" value="Tetratricopeptide repeat domain"/>
    <property type="match status" value="3"/>
</dbReference>
<evidence type="ECO:0000256" key="2">
    <source>
        <dbReference type="ARBA" id="ARBA00022803"/>
    </source>
</evidence>
<dbReference type="Pfam" id="PF13424">
    <property type="entry name" value="TPR_12"/>
    <property type="match status" value="1"/>
</dbReference>
<accession>A0A9E8LTI1</accession>
<evidence type="ECO:0000313" key="5">
    <source>
        <dbReference type="Proteomes" id="UP001164718"/>
    </source>
</evidence>
<dbReference type="InterPro" id="IPR011990">
    <property type="entry name" value="TPR-like_helical_dom_sf"/>
</dbReference>
<feature type="repeat" description="TPR" evidence="3">
    <location>
        <begin position="298"/>
        <end position="331"/>
    </location>
</feature>
<keyword evidence="5" id="KW-1185">Reference proteome</keyword>
<keyword evidence="2 3" id="KW-0802">TPR repeat</keyword>
<name>A0A9E8LTI1_9BACI</name>
<protein>
    <submittedName>
        <fullName evidence="4">Tetratricopeptide repeat protein</fullName>
    </submittedName>
</protein>
<organism evidence="4 5">
    <name type="scientific">Fervidibacillus albus</name>
    <dbReference type="NCBI Taxonomy" id="2980026"/>
    <lineage>
        <taxon>Bacteria</taxon>
        <taxon>Bacillati</taxon>
        <taxon>Bacillota</taxon>
        <taxon>Bacilli</taxon>
        <taxon>Bacillales</taxon>
        <taxon>Bacillaceae</taxon>
        <taxon>Fervidibacillus</taxon>
    </lineage>
</organism>
<dbReference type="SUPFAM" id="SSF48452">
    <property type="entry name" value="TPR-like"/>
    <property type="match status" value="3"/>
</dbReference>
<dbReference type="RefSeq" id="WP_275417116.1">
    <property type="nucleotide sequence ID" value="NZ_CP106878.1"/>
</dbReference>
<evidence type="ECO:0000256" key="3">
    <source>
        <dbReference type="PROSITE-ProRule" id="PRU00339"/>
    </source>
</evidence>
<dbReference type="Pfam" id="PF13181">
    <property type="entry name" value="TPR_8"/>
    <property type="match status" value="1"/>
</dbReference>
<dbReference type="EMBL" id="CP106878">
    <property type="protein sequence ID" value="WAA09334.1"/>
    <property type="molecule type" value="Genomic_DNA"/>
</dbReference>
<dbReference type="InterPro" id="IPR019734">
    <property type="entry name" value="TPR_rpt"/>
</dbReference>
<dbReference type="PANTHER" id="PTHR45641:SF19">
    <property type="entry name" value="NEPHROCYSTIN-3"/>
    <property type="match status" value="1"/>
</dbReference>
<reference evidence="4" key="1">
    <citation type="submission" date="2022-09" db="EMBL/GenBank/DDBJ databases">
        <title>Complete Genomes of Fervidibacillus albus and Fervidibacillus halotolerans isolated from tidal flat sediments.</title>
        <authorList>
            <person name="Kwon K.K."/>
            <person name="Yang S.-H."/>
            <person name="Park M.J."/>
            <person name="Oh H.-M."/>
        </authorList>
    </citation>
    <scope>NUCLEOTIDE SEQUENCE</scope>
    <source>
        <strain evidence="4">MEBiC13591</strain>
    </source>
</reference>
<gene>
    <name evidence="4" type="ORF">OE104_12295</name>
</gene>
<dbReference type="AlphaFoldDB" id="A0A9E8LTI1"/>